<protein>
    <recommendedName>
        <fullName evidence="3">SHS2 domain-containing protein</fullName>
    </recommendedName>
</protein>
<proteinExistence type="predicted"/>
<reference evidence="1 2" key="1">
    <citation type="submission" date="2017-09" db="EMBL/GenBank/DDBJ databases">
        <title>Depth-based differentiation of microbial function through sediment-hosted aquifers and enrichment of novel symbionts in the deep terrestrial subsurface.</title>
        <authorList>
            <person name="Probst A.J."/>
            <person name="Ladd B."/>
            <person name="Jarett J.K."/>
            <person name="Geller-Mcgrath D.E."/>
            <person name="Sieber C.M."/>
            <person name="Emerson J.B."/>
            <person name="Anantharaman K."/>
            <person name="Thomas B.C."/>
            <person name="Malmstrom R."/>
            <person name="Stieglmeier M."/>
            <person name="Klingl A."/>
            <person name="Woyke T."/>
            <person name="Ryan C.M."/>
            <person name="Banfield J.F."/>
        </authorList>
    </citation>
    <scope>NUCLEOTIDE SEQUENCE [LARGE SCALE GENOMIC DNA]</scope>
    <source>
        <strain evidence="1">CG11_big_fil_rev_8_21_14_0_20_35_14</strain>
    </source>
</reference>
<gene>
    <name evidence="1" type="ORF">COV57_02220</name>
</gene>
<accession>A0A2H0N7E9</accession>
<evidence type="ECO:0008006" key="3">
    <source>
        <dbReference type="Google" id="ProtNLM"/>
    </source>
</evidence>
<comment type="caution">
    <text evidence="1">The sequence shown here is derived from an EMBL/GenBank/DDBJ whole genome shotgun (WGS) entry which is preliminary data.</text>
</comment>
<dbReference type="AlphaFoldDB" id="A0A2H0N7E9"/>
<evidence type="ECO:0000313" key="1">
    <source>
        <dbReference type="EMBL" id="PIR04823.1"/>
    </source>
</evidence>
<sequence length="391" mass="44983">MKVLDTLDQIINRHESGRFVVLEISHNFIRSTNLFVKDNSIKLNGIIFKKIETDNIEAILNSLKIPQASKVIILGDDKSVVTFPAWVSVTRNDVKKEIDSGELENIISQAVWKFLNHYQAKAVAKLNVLETEIILANIRILGVRINKHKVLNPIGFKANTIEFLIEQTFINRDLFRLIESKIKPKSDIVFVSQIGVIESLACVHFFESEDKFNLLRLLPHNSLVLDINPKARFQDNISDPIISLKDSKNFNHQNLLQGIKEFFDIEEATASKIYDLYIEGKASYKMMSFLKDLVHKEWQEFSKSIKYHLKSKNKNYILADYSLLSDCLIKEPPLFNVINMKDIIEKAGFNYDLNNSISISTALSGLLGYHYSNREDELNKLAERRAKWLIP</sequence>
<evidence type="ECO:0000313" key="2">
    <source>
        <dbReference type="Proteomes" id="UP000229893"/>
    </source>
</evidence>
<dbReference type="Proteomes" id="UP000229893">
    <property type="component" value="Unassembled WGS sequence"/>
</dbReference>
<organism evidence="1 2">
    <name type="scientific">Candidatus Liptonbacteria bacterium CG11_big_fil_rev_8_21_14_0_20_35_14</name>
    <dbReference type="NCBI Taxonomy" id="1974634"/>
    <lineage>
        <taxon>Bacteria</taxon>
        <taxon>Candidatus Liptoniibacteriota</taxon>
    </lineage>
</organism>
<dbReference type="EMBL" id="PCWO01000032">
    <property type="protein sequence ID" value="PIR04823.1"/>
    <property type="molecule type" value="Genomic_DNA"/>
</dbReference>
<name>A0A2H0N7E9_9BACT</name>